<proteinExistence type="predicted"/>
<feature type="compositionally biased region" description="Low complexity" evidence="1">
    <location>
        <begin position="817"/>
        <end position="833"/>
    </location>
</feature>
<feature type="domain" description="Bacteriophage/plasmid primase P4 C-terminal" evidence="2">
    <location>
        <begin position="328"/>
        <end position="468"/>
    </location>
</feature>
<feature type="region of interest" description="Disordered" evidence="1">
    <location>
        <begin position="897"/>
        <end position="932"/>
    </location>
</feature>
<name>A0A1U7IFM9_9CYAN</name>
<feature type="compositionally biased region" description="Gly residues" evidence="1">
    <location>
        <begin position="807"/>
        <end position="816"/>
    </location>
</feature>
<evidence type="ECO:0000313" key="4">
    <source>
        <dbReference type="Proteomes" id="UP000185860"/>
    </source>
</evidence>
<sequence length="1218" mass="136031">MIDSNVSLLLPHHIDHLIAEGFTTNQINQLQALGVCSITQAEAIQKGFKVWAKGDWISGSGIYFPFTDGFGQIRLDTPITREDGSCAKYLTPCKAKAQAYLPENCRVITEGYKDSQAGTLQGEIPTGAIAGVSHYKALPQSAGLTTIFDSDGWTNPNVISNLIRCGIWLHGKINLIPAIPGQPKAGLCEYFKAGYTKEDYQKLIQEAYTPKQFLLEWVQRFALIPQKWLSAAIKKAIALALELLDDLEQELVLNTLKKATKFSIQKLRAIWEQFQQKIQEKHNKLKQVESSSIGINPKEARYEHLCKTLNLSFEYCATNQTFDSWVFNQIFASGKGNWKVMGSAFYHYTGVAWQHVDDEKIYKMIAVATEKVFRLKRFKEEGWVATYPYATKAHIESAFGFCRIHLLLENIPNNRHLRAFLNVTVNMVSGEQMPHNKEDYLTSYIPYNYVPDRPIPTHFHEFLKASYGSDMIPVIRAFTSMFLDPTAPYGKFPHLLGQSGGGKGTLGRLWSSFYGNSAGCGEFSNLATPEGRYQHLTGKAIFAIPDVGGFVQGLRAFYELVDNGAMSARALFSSVAPSIKWNVRFWVASVDHLQIEYAGDGWERRAYPIPLLNKKVQTDPQLGQKLETEIADIISWALAMPSQERDLILLAEPNNERILSVKLDAALYGDSVKSFVDLCLRPSQPGKLVNHHILHSFYTAYCKAHNYAPMGMSKFVSHLKLILPQNFVPRAWSPTINKQRYRIPAHWQYMSVLDGVFVDLANSEKENAYNGYQGTTEQQEPQWICCKSKCVEGGLELFGAFWNPPDGDGGGSGGDGSNNPPSTSPNQPSPNQGTGEQPILSQSTTSGCNSGGNRQYESNQSKLDSLSCQSLKPNHSQAVQAGSTVQSQSFGIEEKIEKVDDGENSVSGCQDFPLEAKSPGQTDIPLSESQAQQTGQDNLNQLLALVRDKLMAVQTIADREAVEEEARKMGLPTNWKKLVRPLLDAETLAFLKSLKNTQTQSISTIPVQKQLTSSFIAPNGEALVELLVDKGNGETLVLPLEYPGSRGYGQTKEPREIAKKLVAIQSVNDWEAIKQKYGELRSLWVWRWYFNESDSQKLASVITGKCEQLYLDLNSRTFSDKVSQFPEEAHSNKEFLSSTSVTRDCKHSTSINWLISFLEDLEAIEAPHPRFESKEQLSALFQQADLLSKECSDLLLDVCPDYWERLSIAIGNVCELLP</sequence>
<feature type="region of interest" description="Disordered" evidence="1">
    <location>
        <begin position="801"/>
        <end position="867"/>
    </location>
</feature>
<comment type="caution">
    <text evidence="3">The sequence shown here is derived from an EMBL/GenBank/DDBJ whole genome shotgun (WGS) entry which is preliminary data.</text>
</comment>
<reference evidence="3 4" key="1">
    <citation type="submission" date="2016-11" db="EMBL/GenBank/DDBJ databases">
        <title>Draft Genome Sequences of Nine Cyanobacterial Strains from Diverse Habitats.</title>
        <authorList>
            <person name="Zhu T."/>
            <person name="Hou S."/>
            <person name="Lu X."/>
            <person name="Hess W.R."/>
        </authorList>
    </citation>
    <scope>NUCLEOTIDE SEQUENCE [LARGE SCALE GENOMIC DNA]</scope>
    <source>
        <strain evidence="3 4">IAM M-71</strain>
    </source>
</reference>
<dbReference type="AlphaFoldDB" id="A0A1U7IFM9"/>
<dbReference type="OrthoDB" id="461758at2"/>
<evidence type="ECO:0000256" key="1">
    <source>
        <dbReference type="SAM" id="MobiDB-lite"/>
    </source>
</evidence>
<dbReference type="RefSeq" id="WP_073595231.1">
    <property type="nucleotide sequence ID" value="NZ_MRCE01000020.1"/>
</dbReference>
<gene>
    <name evidence="3" type="ORF">NIES2119_19815</name>
</gene>
<dbReference type="EMBL" id="MRCE01000020">
    <property type="protein sequence ID" value="OKH35744.1"/>
    <property type="molecule type" value="Genomic_DNA"/>
</dbReference>
<dbReference type="Pfam" id="PF03288">
    <property type="entry name" value="Pox_D5"/>
    <property type="match status" value="1"/>
</dbReference>
<evidence type="ECO:0000313" key="3">
    <source>
        <dbReference type="EMBL" id="OKH35744.1"/>
    </source>
</evidence>
<dbReference type="Proteomes" id="UP000185860">
    <property type="component" value="Unassembled WGS sequence"/>
</dbReference>
<protein>
    <recommendedName>
        <fullName evidence="2">Bacteriophage/plasmid primase P4 C-terminal domain-containing protein</fullName>
    </recommendedName>
</protein>
<evidence type="ECO:0000259" key="2">
    <source>
        <dbReference type="SMART" id="SM00885"/>
    </source>
</evidence>
<organism evidence="3 4">
    <name type="scientific">[Phormidium ambiguum] IAM M-71</name>
    <dbReference type="NCBI Taxonomy" id="454136"/>
    <lineage>
        <taxon>Bacteria</taxon>
        <taxon>Bacillati</taxon>
        <taxon>Cyanobacteriota</taxon>
        <taxon>Cyanophyceae</taxon>
        <taxon>Oscillatoriophycideae</taxon>
        <taxon>Aerosakkonematales</taxon>
        <taxon>Aerosakkonemataceae</taxon>
        <taxon>Floridanema</taxon>
    </lineage>
</organism>
<dbReference type="InterPro" id="IPR004968">
    <property type="entry name" value="DNA_primase/NTPase_C"/>
</dbReference>
<dbReference type="Pfam" id="PF08706">
    <property type="entry name" value="D5_N"/>
    <property type="match status" value="1"/>
</dbReference>
<dbReference type="InterPro" id="IPR014818">
    <property type="entry name" value="Phage/plasmid_primase_P4_C"/>
</dbReference>
<accession>A0A1U7IFM9</accession>
<dbReference type="SMART" id="SM00885">
    <property type="entry name" value="D5_N"/>
    <property type="match status" value="1"/>
</dbReference>
<feature type="compositionally biased region" description="Polar residues" evidence="1">
    <location>
        <begin position="839"/>
        <end position="867"/>
    </location>
</feature>